<reference evidence="4" key="1">
    <citation type="submission" date="2021-11" db="EMBL/GenBank/DDBJ databases">
        <title>Complete genome sequence of Atopobiaceae bacterium TOC12.</title>
        <authorList>
            <person name="Morinaga K."/>
            <person name="Kusada H."/>
            <person name="Tamaki H."/>
        </authorList>
    </citation>
    <scope>NUCLEOTIDE SEQUENCE</scope>
    <source>
        <strain evidence="4">TOC12</strain>
    </source>
</reference>
<dbReference type="Proteomes" id="UP001431186">
    <property type="component" value="Chromosome"/>
</dbReference>
<proteinExistence type="predicted"/>
<dbReference type="InterPro" id="IPR016181">
    <property type="entry name" value="Acyl_CoA_acyltransferase"/>
</dbReference>
<dbReference type="EMBL" id="AP025285">
    <property type="protein sequence ID" value="BDC90417.1"/>
    <property type="molecule type" value="Genomic_DNA"/>
</dbReference>
<keyword evidence="5" id="KW-1185">Reference proteome</keyword>
<gene>
    <name evidence="4" type="ORF">ATTO_02890</name>
</gene>
<name>A0AAU9CE08_9ACTN</name>
<evidence type="ECO:0000313" key="4">
    <source>
        <dbReference type="EMBL" id="BDC90417.1"/>
    </source>
</evidence>
<dbReference type="PANTHER" id="PTHR43072:SF23">
    <property type="entry name" value="UPF0039 PROTEIN C11D3.02C"/>
    <property type="match status" value="1"/>
</dbReference>
<dbReference type="KEGG" id="lcal:ATTO_02890"/>
<dbReference type="GO" id="GO:0016747">
    <property type="term" value="F:acyltransferase activity, transferring groups other than amino-acyl groups"/>
    <property type="evidence" value="ECO:0007669"/>
    <property type="project" value="InterPro"/>
</dbReference>
<evidence type="ECO:0000259" key="3">
    <source>
        <dbReference type="PROSITE" id="PS51186"/>
    </source>
</evidence>
<evidence type="ECO:0000313" key="5">
    <source>
        <dbReference type="Proteomes" id="UP001431186"/>
    </source>
</evidence>
<organism evidence="4 5">
    <name type="scientific">Leptogranulimonas caecicola</name>
    <dbReference type="NCBI Taxonomy" id="2894156"/>
    <lineage>
        <taxon>Bacteria</taxon>
        <taxon>Bacillati</taxon>
        <taxon>Actinomycetota</taxon>
        <taxon>Coriobacteriia</taxon>
        <taxon>Coriobacteriales</taxon>
        <taxon>Kribbibacteriaceae</taxon>
        <taxon>Leptogranulimonas</taxon>
    </lineage>
</organism>
<keyword evidence="1" id="KW-0808">Transferase</keyword>
<dbReference type="PROSITE" id="PS51186">
    <property type="entry name" value="GNAT"/>
    <property type="match status" value="1"/>
</dbReference>
<feature type="domain" description="N-acetyltransferase" evidence="3">
    <location>
        <begin position="32"/>
        <end position="214"/>
    </location>
</feature>
<evidence type="ECO:0000256" key="2">
    <source>
        <dbReference type="ARBA" id="ARBA00023315"/>
    </source>
</evidence>
<accession>A0AAU9CE08</accession>
<protein>
    <submittedName>
        <fullName evidence="4">GNAT family N-acetyltransferase</fullName>
    </submittedName>
</protein>
<dbReference type="Pfam" id="PF13420">
    <property type="entry name" value="Acetyltransf_4"/>
    <property type="match status" value="1"/>
</dbReference>
<dbReference type="InterPro" id="IPR000182">
    <property type="entry name" value="GNAT_dom"/>
</dbReference>
<dbReference type="CDD" id="cd04301">
    <property type="entry name" value="NAT_SF"/>
    <property type="match status" value="1"/>
</dbReference>
<evidence type="ECO:0000256" key="1">
    <source>
        <dbReference type="ARBA" id="ARBA00022679"/>
    </source>
</evidence>
<dbReference type="SUPFAM" id="SSF55729">
    <property type="entry name" value="Acyl-CoA N-acyltransferases (Nat)"/>
    <property type="match status" value="1"/>
</dbReference>
<dbReference type="PANTHER" id="PTHR43072">
    <property type="entry name" value="N-ACETYLTRANSFERASE"/>
    <property type="match status" value="1"/>
</dbReference>
<dbReference type="AlphaFoldDB" id="A0AAU9CE08"/>
<keyword evidence="2" id="KW-0012">Acyltransferase</keyword>
<sequence>MPDAREEKADMRDMRKEGAGAYVRDVRLEDAAYVRDVRLEDAVHLLNIYDYYVRETAVSFEWETPSLEEFVGRMKHIRERYPYLVAVDRGAVAGYAYAQPFVERTAYDWTCELTIYLDPQVRRRGLGRLLYEALEQRLRAMGILDLYACIGVPHVEGRIKLNPTGSHALDDPHLSWDSPRFHEHLGFREVGHFDKCGYKFGRWYDMIWMGKTIGPHLEVQPPVAWYPQRE</sequence>
<dbReference type="Gene3D" id="3.40.630.30">
    <property type="match status" value="1"/>
</dbReference>